<reference evidence="2" key="1">
    <citation type="journal article" date="2019" name="Plant Biotechnol. J.">
        <title>Genome sequencing of the Australian wild diploid species Gossypium australe highlights disease resistance and delayed gland morphogenesis.</title>
        <authorList>
            <person name="Cai Y."/>
            <person name="Cai X."/>
            <person name="Wang Q."/>
            <person name="Wang P."/>
            <person name="Zhang Y."/>
            <person name="Cai C."/>
            <person name="Xu Y."/>
            <person name="Wang K."/>
            <person name="Zhou Z."/>
            <person name="Wang C."/>
            <person name="Geng S."/>
            <person name="Li B."/>
            <person name="Dong Q."/>
            <person name="Hou Y."/>
            <person name="Wang H."/>
            <person name="Ai P."/>
            <person name="Liu Z."/>
            <person name="Yi F."/>
            <person name="Sun M."/>
            <person name="An G."/>
            <person name="Cheng J."/>
            <person name="Zhang Y."/>
            <person name="Shi Q."/>
            <person name="Xie Y."/>
            <person name="Shi X."/>
            <person name="Chang Y."/>
            <person name="Huang F."/>
            <person name="Chen Y."/>
            <person name="Hong S."/>
            <person name="Mi L."/>
            <person name="Sun Q."/>
            <person name="Zhang L."/>
            <person name="Zhou B."/>
            <person name="Peng R."/>
            <person name="Zhang X."/>
            <person name="Liu F."/>
        </authorList>
    </citation>
    <scope>NUCLEOTIDE SEQUENCE [LARGE SCALE GENOMIC DNA]</scope>
    <source>
        <strain evidence="2">cv. PA1801</strain>
    </source>
</reference>
<dbReference type="AlphaFoldDB" id="A0A5B6WU14"/>
<dbReference type="Proteomes" id="UP000325315">
    <property type="component" value="Unassembled WGS sequence"/>
</dbReference>
<comment type="caution">
    <text evidence="1">The sequence shown here is derived from an EMBL/GenBank/DDBJ whole genome shotgun (WGS) entry which is preliminary data.</text>
</comment>
<organism evidence="1 2">
    <name type="scientific">Gossypium australe</name>
    <dbReference type="NCBI Taxonomy" id="47621"/>
    <lineage>
        <taxon>Eukaryota</taxon>
        <taxon>Viridiplantae</taxon>
        <taxon>Streptophyta</taxon>
        <taxon>Embryophyta</taxon>
        <taxon>Tracheophyta</taxon>
        <taxon>Spermatophyta</taxon>
        <taxon>Magnoliopsida</taxon>
        <taxon>eudicotyledons</taxon>
        <taxon>Gunneridae</taxon>
        <taxon>Pentapetalae</taxon>
        <taxon>rosids</taxon>
        <taxon>malvids</taxon>
        <taxon>Malvales</taxon>
        <taxon>Malvaceae</taxon>
        <taxon>Malvoideae</taxon>
        <taxon>Gossypium</taxon>
    </lineage>
</organism>
<sequence>MRGILVGFVTLALVTPSLYVALGLEARLPAHFLTLQNKNKRDELESSVLTYSNTTCWFSRQPSSLCSMERYLLVQSLLMSPWLDLWHFIATCIVSIESS</sequence>
<proteinExistence type="predicted"/>
<accession>A0A5B6WU14</accession>
<protein>
    <submittedName>
        <fullName evidence="1">Uncharacterized protein</fullName>
    </submittedName>
</protein>
<keyword evidence="2" id="KW-1185">Reference proteome</keyword>
<gene>
    <name evidence="1" type="ORF">EPI10_007041</name>
</gene>
<name>A0A5B6WU14_9ROSI</name>
<evidence type="ECO:0000313" key="1">
    <source>
        <dbReference type="EMBL" id="KAA3484993.1"/>
    </source>
</evidence>
<dbReference type="EMBL" id="SMMG02000002">
    <property type="protein sequence ID" value="KAA3484993.1"/>
    <property type="molecule type" value="Genomic_DNA"/>
</dbReference>
<evidence type="ECO:0000313" key="2">
    <source>
        <dbReference type="Proteomes" id="UP000325315"/>
    </source>
</evidence>